<dbReference type="OrthoDB" id="6509975at2759"/>
<keyword evidence="9 17" id="KW-0472">Membrane</keyword>
<feature type="signal peptide" evidence="18">
    <location>
        <begin position="1"/>
        <end position="19"/>
    </location>
</feature>
<evidence type="ECO:0000256" key="4">
    <source>
        <dbReference type="ARBA" id="ARBA00013040"/>
    </source>
</evidence>
<dbReference type="PIRSF" id="PIRSF000894">
    <property type="entry name" value="Acid_phosphatase"/>
    <property type="match status" value="1"/>
</dbReference>
<comment type="subcellular location">
    <subcellularLocation>
        <location evidence="1">Cell membrane</location>
    </subcellularLocation>
</comment>
<dbReference type="InterPro" id="IPR000560">
    <property type="entry name" value="His_Pase_clade-2"/>
</dbReference>
<feature type="disulfide bond" evidence="16">
    <location>
        <begin position="416"/>
        <end position="421"/>
    </location>
</feature>
<comment type="catalytic activity">
    <reaction evidence="15">
        <text>(2R)-2,3-bisphosphoglycerate + H2O = (2R)-2-phosphoglycerate + phosphate</text>
        <dbReference type="Rhea" id="RHEA:27381"/>
        <dbReference type="ChEBI" id="CHEBI:15377"/>
        <dbReference type="ChEBI" id="CHEBI:43474"/>
        <dbReference type="ChEBI" id="CHEBI:58248"/>
        <dbReference type="ChEBI" id="CHEBI:58289"/>
        <dbReference type="EC" id="3.1.3.80"/>
    </reaction>
    <physiologicalReaction direction="left-to-right" evidence="15">
        <dbReference type="Rhea" id="RHEA:27382"/>
    </physiologicalReaction>
</comment>
<evidence type="ECO:0000256" key="2">
    <source>
        <dbReference type="ARBA" id="ARBA00008422"/>
    </source>
</evidence>
<evidence type="ECO:0000256" key="5">
    <source>
        <dbReference type="ARBA" id="ARBA00018097"/>
    </source>
</evidence>
<dbReference type="GO" id="GO:0034417">
    <property type="term" value="F:bisphosphoglycerate 3-phosphatase activity"/>
    <property type="evidence" value="ECO:0007669"/>
    <property type="project" value="UniProtKB-EC"/>
</dbReference>
<dbReference type="CDD" id="cd07061">
    <property type="entry name" value="HP_HAP_like"/>
    <property type="match status" value="1"/>
</dbReference>
<sequence>MKLFLLSAFLALLSLEVGAQDDYCFGKDTERTQTRHFTSKTAYQIIKGTNMDKQYYVNGCAAQKIWIFHRHGTRLPSKSTIDKATHLEQLRDSIYNNYKVLKTAPDTNGLCQEDLIALKMWKWNSSITSDMENYLTSQGYEDLRGTAKTYQKYYPDVLTKQYNNSHYLFRHTDTQRTTESFKAFSEGLFGAGNAAVAEEIPEKDLLLRPYDYCESWKGQNYKDADSESYRFRNSDIWNKTIADISKRLGFQYTLETSDVELMYDICRYEQAWQVDRTSVWCAVFLPEQVTVLEYEDDMKYFYKSGYGYEANTRLNCRAVQDMAHHLGSSESPNVVVYFGHSTGVQTLISALGIDKDQMSLLASNYDSMSQRKWKTSNIDPFAANFLAVKYQCDAEPVEKEKVVFFLNQNAVDLDWCQVGLCNWSEVKKRYSTILNADCDSYYCGDGAATISISLVSLLMAAIVYLINSM</sequence>
<dbReference type="PANTHER" id="PTHR20963">
    <property type="entry name" value="MULTIPLE INOSITOL POLYPHOSPHATE PHOSPHATASE-RELATED"/>
    <property type="match status" value="1"/>
</dbReference>
<name>A0A0L0C1T2_LUCCU</name>
<dbReference type="GO" id="GO:0005886">
    <property type="term" value="C:plasma membrane"/>
    <property type="evidence" value="ECO:0007669"/>
    <property type="project" value="UniProtKB-SubCell"/>
</dbReference>
<comment type="catalytic activity">
    <reaction evidence="14">
        <text>1D-myo-inositol hexakisphosphate + H2O = 1D-myo-inositol 1,2,4,5,6-pentakisphosphate + phosphate</text>
        <dbReference type="Rhea" id="RHEA:16989"/>
        <dbReference type="ChEBI" id="CHEBI:15377"/>
        <dbReference type="ChEBI" id="CHEBI:43474"/>
        <dbReference type="ChEBI" id="CHEBI:57798"/>
        <dbReference type="ChEBI" id="CHEBI:58130"/>
        <dbReference type="EC" id="3.1.3.62"/>
    </reaction>
    <physiologicalReaction direction="left-to-right" evidence="14">
        <dbReference type="Rhea" id="RHEA:16990"/>
    </physiologicalReaction>
</comment>
<dbReference type="InterPro" id="IPR029033">
    <property type="entry name" value="His_PPase_superfam"/>
</dbReference>
<organism evidence="19 20">
    <name type="scientific">Lucilia cuprina</name>
    <name type="common">Green bottle fly</name>
    <name type="synonym">Australian sheep blowfly</name>
    <dbReference type="NCBI Taxonomy" id="7375"/>
    <lineage>
        <taxon>Eukaryota</taxon>
        <taxon>Metazoa</taxon>
        <taxon>Ecdysozoa</taxon>
        <taxon>Arthropoda</taxon>
        <taxon>Hexapoda</taxon>
        <taxon>Insecta</taxon>
        <taxon>Pterygota</taxon>
        <taxon>Neoptera</taxon>
        <taxon>Endopterygota</taxon>
        <taxon>Diptera</taxon>
        <taxon>Brachycera</taxon>
        <taxon>Muscomorpha</taxon>
        <taxon>Oestroidea</taxon>
        <taxon>Calliphoridae</taxon>
        <taxon>Luciliinae</taxon>
        <taxon>Lucilia</taxon>
    </lineage>
</organism>
<evidence type="ECO:0000313" key="20">
    <source>
        <dbReference type="Proteomes" id="UP000037069"/>
    </source>
</evidence>
<accession>A0A0L0C1T2</accession>
<keyword evidence="7 18" id="KW-0732">Signal</keyword>
<dbReference type="EC" id="3.1.3.62" evidence="4"/>
<dbReference type="Gene3D" id="3.40.50.1240">
    <property type="entry name" value="Phosphoglycerate mutase-like"/>
    <property type="match status" value="1"/>
</dbReference>
<evidence type="ECO:0000256" key="10">
    <source>
        <dbReference type="ARBA" id="ARBA00023180"/>
    </source>
</evidence>
<keyword evidence="16" id="KW-1015">Disulfide bond</keyword>
<evidence type="ECO:0000256" key="18">
    <source>
        <dbReference type="SAM" id="SignalP"/>
    </source>
</evidence>
<feature type="disulfide bond" evidence="16">
    <location>
        <begin position="266"/>
        <end position="281"/>
    </location>
</feature>
<evidence type="ECO:0000256" key="15">
    <source>
        <dbReference type="ARBA" id="ARBA00043832"/>
    </source>
</evidence>
<feature type="transmembrane region" description="Helical" evidence="17">
    <location>
        <begin position="446"/>
        <end position="466"/>
    </location>
</feature>
<protein>
    <recommendedName>
        <fullName evidence="5">Multiple inositol polyphosphate phosphatase 1</fullName>
        <ecNumber evidence="4">3.1.3.62</ecNumber>
        <ecNumber evidence="3">3.1.3.80</ecNumber>
    </recommendedName>
    <alternativeName>
        <fullName evidence="11">2,3-bisphosphoglycerate 3-phosphatase</fullName>
    </alternativeName>
</protein>
<comment type="catalytic activity">
    <reaction evidence="13">
        <text>1D-myo-inositol 1,2,4,5,6-pentakisphosphate + H2O = 1D-myo-inositol 1,2,5,6-tetrakisphosphate + phosphate</text>
        <dbReference type="Rhea" id="RHEA:77115"/>
        <dbReference type="ChEBI" id="CHEBI:15377"/>
        <dbReference type="ChEBI" id="CHEBI:43474"/>
        <dbReference type="ChEBI" id="CHEBI:57798"/>
        <dbReference type="ChEBI" id="CHEBI:195535"/>
        <dbReference type="EC" id="3.1.3.62"/>
    </reaction>
    <physiologicalReaction direction="left-to-right" evidence="13">
        <dbReference type="Rhea" id="RHEA:77116"/>
    </physiologicalReaction>
</comment>
<keyword evidence="6" id="KW-1003">Cell membrane</keyword>
<feature type="disulfide bond" evidence="16">
    <location>
        <begin position="60"/>
        <end position="392"/>
    </location>
</feature>
<gene>
    <name evidence="19" type="ORF">FF38_01168</name>
</gene>
<dbReference type="EC" id="3.1.3.80" evidence="3"/>
<evidence type="ECO:0000256" key="14">
    <source>
        <dbReference type="ARBA" id="ARBA00043691"/>
    </source>
</evidence>
<keyword evidence="17" id="KW-1133">Transmembrane helix</keyword>
<evidence type="ECO:0000256" key="6">
    <source>
        <dbReference type="ARBA" id="ARBA00022475"/>
    </source>
</evidence>
<dbReference type="OMA" id="SLHSPWC"/>
<evidence type="ECO:0000256" key="9">
    <source>
        <dbReference type="ARBA" id="ARBA00023136"/>
    </source>
</evidence>
<dbReference type="PANTHER" id="PTHR20963:SF8">
    <property type="entry name" value="MULTIPLE INOSITOL POLYPHOSPHATE PHOSPHATASE 1"/>
    <property type="match status" value="1"/>
</dbReference>
<evidence type="ECO:0000256" key="12">
    <source>
        <dbReference type="ARBA" id="ARBA00043668"/>
    </source>
</evidence>
<dbReference type="Pfam" id="PF00328">
    <property type="entry name" value="His_Phos_2"/>
    <property type="match status" value="1"/>
</dbReference>
<keyword evidence="10" id="KW-0325">Glycoprotein</keyword>
<reference evidence="19 20" key="1">
    <citation type="journal article" date="2015" name="Nat. Commun.">
        <title>Lucilia cuprina genome unlocks parasitic fly biology to underpin future interventions.</title>
        <authorList>
            <person name="Anstead C.A."/>
            <person name="Korhonen P.K."/>
            <person name="Young N.D."/>
            <person name="Hall R.S."/>
            <person name="Jex A.R."/>
            <person name="Murali S.C."/>
            <person name="Hughes D.S."/>
            <person name="Lee S.F."/>
            <person name="Perry T."/>
            <person name="Stroehlein A.J."/>
            <person name="Ansell B.R."/>
            <person name="Breugelmans B."/>
            <person name="Hofmann A."/>
            <person name="Qu J."/>
            <person name="Dugan S."/>
            <person name="Lee S.L."/>
            <person name="Chao H."/>
            <person name="Dinh H."/>
            <person name="Han Y."/>
            <person name="Doddapaneni H.V."/>
            <person name="Worley K.C."/>
            <person name="Muzny D.M."/>
            <person name="Ioannidis P."/>
            <person name="Waterhouse R.M."/>
            <person name="Zdobnov E.M."/>
            <person name="James P.J."/>
            <person name="Bagnall N.H."/>
            <person name="Kotze A.C."/>
            <person name="Gibbs R.A."/>
            <person name="Richards S."/>
            <person name="Batterham P."/>
            <person name="Gasser R.B."/>
        </authorList>
    </citation>
    <scope>NUCLEOTIDE SEQUENCE [LARGE SCALE GENOMIC DNA]</scope>
    <source>
        <strain evidence="19 20">LS</strain>
        <tissue evidence="19">Full body</tissue>
    </source>
</reference>
<dbReference type="SUPFAM" id="SSF53254">
    <property type="entry name" value="Phosphoglycerate mutase-like"/>
    <property type="match status" value="1"/>
</dbReference>
<keyword evidence="20" id="KW-1185">Reference proteome</keyword>
<dbReference type="GO" id="GO:0052745">
    <property type="term" value="F:inositol phosphate phosphatase activity"/>
    <property type="evidence" value="ECO:0007669"/>
    <property type="project" value="TreeGrafter"/>
</dbReference>
<dbReference type="EMBL" id="JRES01000997">
    <property type="protein sequence ID" value="KNC26265.1"/>
    <property type="molecule type" value="Genomic_DNA"/>
</dbReference>
<dbReference type="Proteomes" id="UP000037069">
    <property type="component" value="Unassembled WGS sequence"/>
</dbReference>
<keyword evidence="8" id="KW-0378">Hydrolase</keyword>
<dbReference type="GO" id="GO:0003993">
    <property type="term" value="F:acid phosphatase activity"/>
    <property type="evidence" value="ECO:0007669"/>
    <property type="project" value="TreeGrafter"/>
</dbReference>
<comment type="catalytic activity">
    <reaction evidence="12">
        <text>1D-myo-inositol 1,2,5,6-tetrakisphosphate + H2O = 1D-myo-inositol 1,2,6-trisphosphate + phosphate</text>
        <dbReference type="Rhea" id="RHEA:77119"/>
        <dbReference type="ChEBI" id="CHEBI:15377"/>
        <dbReference type="ChEBI" id="CHEBI:43474"/>
        <dbReference type="ChEBI" id="CHEBI:195535"/>
        <dbReference type="ChEBI" id="CHEBI:195537"/>
        <dbReference type="EC" id="3.1.3.62"/>
    </reaction>
    <physiologicalReaction direction="left-to-right" evidence="12">
        <dbReference type="Rhea" id="RHEA:77120"/>
    </physiologicalReaction>
</comment>
<evidence type="ECO:0000256" key="1">
    <source>
        <dbReference type="ARBA" id="ARBA00004236"/>
    </source>
</evidence>
<evidence type="ECO:0000256" key="13">
    <source>
        <dbReference type="ARBA" id="ARBA00043671"/>
    </source>
</evidence>
<comment type="similarity">
    <text evidence="2">Belongs to the histidine acid phosphatase family. MINPP1 subfamily.</text>
</comment>
<evidence type="ECO:0000256" key="3">
    <source>
        <dbReference type="ARBA" id="ARBA00012976"/>
    </source>
</evidence>
<proteinExistence type="inferred from homology"/>
<evidence type="ECO:0000313" key="19">
    <source>
        <dbReference type="EMBL" id="KNC26265.1"/>
    </source>
</evidence>
<dbReference type="InterPro" id="IPR016274">
    <property type="entry name" value="Histidine_acid_Pase_euk"/>
</dbReference>
<evidence type="ECO:0000256" key="7">
    <source>
        <dbReference type="ARBA" id="ARBA00022729"/>
    </source>
</evidence>
<feature type="chain" id="PRO_5005535622" description="Multiple inositol polyphosphate phosphatase 1" evidence="18">
    <location>
        <begin position="20"/>
        <end position="469"/>
    </location>
</feature>
<comment type="caution">
    <text evidence="19">The sequence shown here is derived from an EMBL/GenBank/DDBJ whole genome shotgun (WGS) entry which is preliminary data.</text>
</comment>
<evidence type="ECO:0000256" key="16">
    <source>
        <dbReference type="PIRSR" id="PIRSR000894-2"/>
    </source>
</evidence>
<dbReference type="AlphaFoldDB" id="A0A0L0C1T2"/>
<dbReference type="STRING" id="7375.A0A0L0C1T2"/>
<dbReference type="FunFam" id="3.40.50.1240:FF:000014">
    <property type="entry name" value="Multiple inositol polyphosphate phosphatase 1"/>
    <property type="match status" value="1"/>
</dbReference>
<keyword evidence="17" id="KW-0812">Transmembrane</keyword>
<evidence type="ECO:0000256" key="11">
    <source>
        <dbReference type="ARBA" id="ARBA00031642"/>
    </source>
</evidence>
<evidence type="ECO:0000256" key="8">
    <source>
        <dbReference type="ARBA" id="ARBA00022801"/>
    </source>
</evidence>
<evidence type="ECO:0000256" key="17">
    <source>
        <dbReference type="SAM" id="Phobius"/>
    </source>
</evidence>